<dbReference type="Gene3D" id="3.30.160.370">
    <property type="entry name" value="Domain of unknown function DUF5064"/>
    <property type="match status" value="1"/>
</dbReference>
<organism evidence="2">
    <name type="scientific">Pseudomonas solani</name>
    <dbReference type="NCBI Taxonomy" id="2731552"/>
    <lineage>
        <taxon>Bacteria</taxon>
        <taxon>Pseudomonadati</taxon>
        <taxon>Pseudomonadota</taxon>
        <taxon>Gammaproteobacteria</taxon>
        <taxon>Pseudomonadales</taxon>
        <taxon>Pseudomonadaceae</taxon>
        <taxon>Pseudomonas</taxon>
    </lineage>
</organism>
<dbReference type="AlphaFoldDB" id="A0AAU7YAT7"/>
<evidence type="ECO:0000313" key="1">
    <source>
        <dbReference type="EMBL" id="BCD89080.1"/>
    </source>
</evidence>
<sequence>MATFEPGHLHIERHALNEHDFSYNLCIDYEVTTDPKEGKGMLFTVHGSIFNKELKESFFLPKDLAYNFASNITKIAEKYGIPKAMSSIGSMHKHYDAMFEDVRAQLNMKSGDPVNPEHLE</sequence>
<dbReference type="InterPro" id="IPR032024">
    <property type="entry name" value="DUF5064"/>
</dbReference>
<accession>A0AAU7YAT7</accession>
<dbReference type="Proteomes" id="UP001064896">
    <property type="component" value="Chromosome"/>
</dbReference>
<keyword evidence="3" id="KW-1185">Reference proteome</keyword>
<reference evidence="1" key="1">
    <citation type="submission" date="2020-05" db="EMBL/GenBank/DDBJ databases">
        <title>Complete genome sequence of Pseudomonas sp. Sm006.</title>
        <authorList>
            <person name="Takeuchi K."/>
            <person name="Someya N."/>
        </authorList>
    </citation>
    <scope>NUCLEOTIDE SEQUENCE</scope>
    <source>
        <strain evidence="1">Sm006</strain>
    </source>
</reference>
<dbReference type="Pfam" id="PF16703">
    <property type="entry name" value="DUF5064"/>
    <property type="match status" value="1"/>
</dbReference>
<protein>
    <submittedName>
        <fullName evidence="1">DUF5064 domain-containing protein</fullName>
    </submittedName>
    <submittedName>
        <fullName evidence="2">DUF5064 family protein</fullName>
    </submittedName>
</protein>
<dbReference type="EMBL" id="CP158373">
    <property type="protein sequence ID" value="XBY66881.1"/>
    <property type="molecule type" value="Genomic_DNA"/>
</dbReference>
<reference evidence="2" key="2">
    <citation type="submission" date="2023-08" db="EMBL/GenBank/DDBJ databases">
        <title>Increased levels of nutrients transform a symbiont into a lethal pathobiont.</title>
        <authorList>
            <person name="Lachnit T."/>
            <person name="Ulrich L."/>
            <person name="Willmer F.M."/>
            <person name="Hasenbein T."/>
            <person name="Steiner L.X."/>
            <person name="Wolters M."/>
            <person name="Herbst E.M."/>
            <person name="Deines P."/>
        </authorList>
    </citation>
    <scope>NUCLEOTIDE SEQUENCE</scope>
    <source>
        <strain evidence="2">T3</strain>
    </source>
</reference>
<dbReference type="EMBL" id="AP023081">
    <property type="protein sequence ID" value="BCD89080.1"/>
    <property type="molecule type" value="Genomic_DNA"/>
</dbReference>
<gene>
    <name evidence="2" type="ORF">ABS648_14270</name>
    <name evidence="1" type="ORF">PSm6_54870</name>
</gene>
<proteinExistence type="predicted"/>
<dbReference type="RefSeq" id="WP_021220248.1">
    <property type="nucleotide sequence ID" value="NZ_AP023081.1"/>
</dbReference>
<name>A0AAU7YAT7_9PSED</name>
<evidence type="ECO:0000313" key="3">
    <source>
        <dbReference type="Proteomes" id="UP001064896"/>
    </source>
</evidence>
<evidence type="ECO:0000313" key="2">
    <source>
        <dbReference type="EMBL" id="XBY66881.1"/>
    </source>
</evidence>